<dbReference type="RefSeq" id="XP_065672559.1">
    <property type="nucleotide sequence ID" value="XM_065816487.1"/>
</dbReference>
<evidence type="ECO:0000313" key="5">
    <source>
        <dbReference type="Proteomes" id="UP001652625"/>
    </source>
</evidence>
<dbReference type="SMART" id="SM00254">
    <property type="entry name" value="ShKT"/>
    <property type="match status" value="4"/>
</dbReference>
<dbReference type="InterPro" id="IPR003582">
    <property type="entry name" value="ShKT_dom"/>
</dbReference>
<evidence type="ECO:0000256" key="3">
    <source>
        <dbReference type="SAM" id="SignalP"/>
    </source>
</evidence>
<accession>A0ABM4DDS3</accession>
<dbReference type="PROSITE" id="PS51670">
    <property type="entry name" value="SHKT"/>
    <property type="match status" value="3"/>
</dbReference>
<keyword evidence="5" id="KW-1185">Reference proteome</keyword>
<sequence length="308" mass="35475">MWKFLFATFVVICHAKSENFSFMKEDMEKLEQELKNVNLKEAAKKSLKDMTTDELVEELKKEIGFTKKSIEDNFKINVDDIDLKKSESLEDAMWANTLSLMDKELADSTLKRNVDVQKCEDVVDCTQYKKFCNTAEYKPILYKRCPKFCGYCHAGTTVVEEIECKDNPSAQCKALEKNCFKDSRVPKFCPKTCGMCRAEAPPKCSQSEFGCCWDKETTKLDAEGKNCPECENAYSSACQMFKAECNSLLEPGVFMRKNCPKTCNLCSEECKDSAKQSFYCTFWKDDLKWCESKKDIMKHYCPKTCNFC</sequence>
<evidence type="ECO:0000313" key="6">
    <source>
        <dbReference type="RefSeq" id="XP_065672559.1"/>
    </source>
</evidence>
<dbReference type="PANTHER" id="PTHR21724">
    <property type="entry name" value="SHKT DOMAIN-CONTAINING PROTEIN"/>
    <property type="match status" value="1"/>
</dbReference>
<feature type="signal peptide" evidence="3">
    <location>
        <begin position="1"/>
        <end position="15"/>
    </location>
</feature>
<feature type="domain" description="ShKT" evidence="4">
    <location>
        <begin position="270"/>
        <end position="308"/>
    </location>
</feature>
<evidence type="ECO:0000256" key="2">
    <source>
        <dbReference type="SAM" id="Coils"/>
    </source>
</evidence>
<dbReference type="Gene3D" id="1.10.10.1870">
    <property type="entry name" value="ShTK domain-like"/>
    <property type="match status" value="1"/>
</dbReference>
<name>A0ABM4DDS3_HYDVU</name>
<gene>
    <name evidence="6" type="primary">LOC100208799</name>
</gene>
<feature type="chain" id="PRO_5047004706" evidence="3">
    <location>
        <begin position="16"/>
        <end position="308"/>
    </location>
</feature>
<dbReference type="Pfam" id="PF01549">
    <property type="entry name" value="ShK"/>
    <property type="match status" value="4"/>
</dbReference>
<dbReference type="PANTHER" id="PTHR21724:SF109">
    <property type="entry name" value="SHKT DOMAIN-CONTAINING PROTEIN"/>
    <property type="match status" value="1"/>
</dbReference>
<proteinExistence type="predicted"/>
<protein>
    <submittedName>
        <fullName evidence="6">Uncharacterized protein ZK643.6 isoform X2</fullName>
    </submittedName>
</protein>
<dbReference type="GeneID" id="100208799"/>
<evidence type="ECO:0000256" key="1">
    <source>
        <dbReference type="PROSITE-ProRule" id="PRU01005"/>
    </source>
</evidence>
<feature type="coiled-coil region" evidence="2">
    <location>
        <begin position="13"/>
        <end position="47"/>
    </location>
</feature>
<reference evidence="6" key="1">
    <citation type="submission" date="2025-08" db="UniProtKB">
        <authorList>
            <consortium name="RefSeq"/>
        </authorList>
    </citation>
    <scope>IDENTIFICATION</scope>
</reference>
<keyword evidence="3" id="KW-0732">Signal</keyword>
<evidence type="ECO:0000259" key="4">
    <source>
        <dbReference type="PROSITE" id="PS51670"/>
    </source>
</evidence>
<organism evidence="5 6">
    <name type="scientific">Hydra vulgaris</name>
    <name type="common">Hydra</name>
    <name type="synonym">Hydra attenuata</name>
    <dbReference type="NCBI Taxonomy" id="6087"/>
    <lineage>
        <taxon>Eukaryota</taxon>
        <taxon>Metazoa</taxon>
        <taxon>Cnidaria</taxon>
        <taxon>Hydrozoa</taxon>
        <taxon>Hydroidolina</taxon>
        <taxon>Anthoathecata</taxon>
        <taxon>Aplanulata</taxon>
        <taxon>Hydridae</taxon>
        <taxon>Hydra</taxon>
    </lineage>
</organism>
<comment type="caution">
    <text evidence="1">Lacks conserved residue(s) required for the propagation of feature annotation.</text>
</comment>
<feature type="domain" description="ShKT" evidence="4">
    <location>
        <begin position="164"/>
        <end position="196"/>
    </location>
</feature>
<keyword evidence="2" id="KW-0175">Coiled coil</keyword>
<dbReference type="Gene3D" id="1.10.10.1940">
    <property type="match status" value="2"/>
</dbReference>
<dbReference type="Proteomes" id="UP001652625">
    <property type="component" value="Chromosome 13"/>
</dbReference>
<feature type="domain" description="ShKT" evidence="4">
    <location>
        <begin position="230"/>
        <end position="266"/>
    </location>
</feature>